<feature type="transmembrane region" description="Helical" evidence="5">
    <location>
        <begin position="68"/>
        <end position="90"/>
    </location>
</feature>
<keyword evidence="3 5" id="KW-1133">Transmembrane helix</keyword>
<proteinExistence type="predicted"/>
<dbReference type="Pfam" id="PF07291">
    <property type="entry name" value="MauE"/>
    <property type="match status" value="1"/>
</dbReference>
<organism evidence="7 8">
    <name type="scientific">Chitinophaga rupis</name>
    <dbReference type="NCBI Taxonomy" id="573321"/>
    <lineage>
        <taxon>Bacteria</taxon>
        <taxon>Pseudomonadati</taxon>
        <taxon>Bacteroidota</taxon>
        <taxon>Chitinophagia</taxon>
        <taxon>Chitinophagales</taxon>
        <taxon>Chitinophagaceae</taxon>
        <taxon>Chitinophaga</taxon>
    </lineage>
</organism>
<sequence>MAEVIAGLFILLFLYTALSKLGEFAVFRHFLRSSPLIARNAGIMAVLIPAGEILVALLLFLPATRKQGMLASLGLMLVFTAYLTYMLLFVPRLPCSCGGVISRLSWQQHLVFNVVLTALALLGIRLHSPMFHHPLSPSIKTGEAENL</sequence>
<name>A0A1H7GJY3_9BACT</name>
<dbReference type="InterPro" id="IPR009908">
    <property type="entry name" value="Methylamine_util_MauE"/>
</dbReference>
<comment type="subcellular location">
    <subcellularLocation>
        <location evidence="1">Membrane</location>
        <topology evidence="1">Multi-pass membrane protein</topology>
    </subcellularLocation>
</comment>
<evidence type="ECO:0000313" key="8">
    <source>
        <dbReference type="Proteomes" id="UP000198984"/>
    </source>
</evidence>
<protein>
    <submittedName>
        <fullName evidence="7">Methylamine utilisation protein MauE</fullName>
    </submittedName>
</protein>
<dbReference type="GO" id="GO:0030416">
    <property type="term" value="P:methylamine metabolic process"/>
    <property type="evidence" value="ECO:0007669"/>
    <property type="project" value="InterPro"/>
</dbReference>
<feature type="transmembrane region" description="Helical" evidence="5">
    <location>
        <begin position="110"/>
        <end position="128"/>
    </location>
</feature>
<reference evidence="7 8" key="1">
    <citation type="submission" date="2016-10" db="EMBL/GenBank/DDBJ databases">
        <authorList>
            <person name="de Groot N.N."/>
        </authorList>
    </citation>
    <scope>NUCLEOTIDE SEQUENCE [LARGE SCALE GENOMIC DNA]</scope>
    <source>
        <strain evidence="7 8">DSM 21039</strain>
    </source>
</reference>
<dbReference type="Proteomes" id="UP000198984">
    <property type="component" value="Unassembled WGS sequence"/>
</dbReference>
<evidence type="ECO:0000313" key="7">
    <source>
        <dbReference type="EMBL" id="SEK38411.1"/>
    </source>
</evidence>
<dbReference type="AlphaFoldDB" id="A0A1H7GJY3"/>
<evidence type="ECO:0000256" key="4">
    <source>
        <dbReference type="ARBA" id="ARBA00023136"/>
    </source>
</evidence>
<evidence type="ECO:0000256" key="5">
    <source>
        <dbReference type="SAM" id="Phobius"/>
    </source>
</evidence>
<evidence type="ECO:0000259" key="6">
    <source>
        <dbReference type="Pfam" id="PF07291"/>
    </source>
</evidence>
<dbReference type="STRING" id="573321.SAMN04488505_10194"/>
<keyword evidence="8" id="KW-1185">Reference proteome</keyword>
<evidence type="ECO:0000256" key="1">
    <source>
        <dbReference type="ARBA" id="ARBA00004141"/>
    </source>
</evidence>
<evidence type="ECO:0000256" key="2">
    <source>
        <dbReference type="ARBA" id="ARBA00022692"/>
    </source>
</evidence>
<dbReference type="GO" id="GO:0016020">
    <property type="term" value="C:membrane"/>
    <property type="evidence" value="ECO:0007669"/>
    <property type="project" value="UniProtKB-SubCell"/>
</dbReference>
<dbReference type="EMBL" id="FOBB01000001">
    <property type="protein sequence ID" value="SEK38411.1"/>
    <property type="molecule type" value="Genomic_DNA"/>
</dbReference>
<accession>A0A1H7GJY3</accession>
<feature type="transmembrane region" description="Helical" evidence="5">
    <location>
        <begin position="43"/>
        <end position="61"/>
    </location>
</feature>
<dbReference type="UniPathway" id="UPA00895"/>
<evidence type="ECO:0000256" key="3">
    <source>
        <dbReference type="ARBA" id="ARBA00022989"/>
    </source>
</evidence>
<keyword evidence="2 5" id="KW-0812">Transmembrane</keyword>
<feature type="domain" description="Methylamine utilisation protein MauE" evidence="6">
    <location>
        <begin position="2"/>
        <end position="124"/>
    </location>
</feature>
<keyword evidence="4 5" id="KW-0472">Membrane</keyword>
<gene>
    <name evidence="7" type="ORF">SAMN04488505_10194</name>
</gene>